<dbReference type="InterPro" id="IPR029058">
    <property type="entry name" value="AB_hydrolase_fold"/>
</dbReference>
<reference evidence="4" key="1">
    <citation type="submission" date="2021-05" db="EMBL/GenBank/DDBJ databases">
        <title>Genome of Sphingobium sp. strain.</title>
        <authorList>
            <person name="Fan R."/>
        </authorList>
    </citation>
    <scope>NUCLEOTIDE SEQUENCE</scope>
    <source>
        <strain evidence="4">H33</strain>
    </source>
</reference>
<evidence type="ECO:0000256" key="1">
    <source>
        <dbReference type="ARBA" id="ARBA00022801"/>
    </source>
</evidence>
<dbReference type="PANTHER" id="PTHR42776">
    <property type="entry name" value="SERINE PEPTIDASE S9 FAMILY MEMBER"/>
    <property type="match status" value="1"/>
</dbReference>
<evidence type="ECO:0000256" key="2">
    <source>
        <dbReference type="SAM" id="SignalP"/>
    </source>
</evidence>
<keyword evidence="2" id="KW-0732">Signal</keyword>
<feature type="signal peptide" evidence="2">
    <location>
        <begin position="1"/>
        <end position="30"/>
    </location>
</feature>
<keyword evidence="1" id="KW-0378">Hydrolase</keyword>
<dbReference type="Pfam" id="PF00326">
    <property type="entry name" value="Peptidase_S9"/>
    <property type="match status" value="1"/>
</dbReference>
<dbReference type="Proteomes" id="UP001138757">
    <property type="component" value="Unassembled WGS sequence"/>
</dbReference>
<feature type="domain" description="Peptidase S9 prolyl oligopeptidase catalytic" evidence="3">
    <location>
        <begin position="460"/>
        <end position="661"/>
    </location>
</feature>
<evidence type="ECO:0000313" key="5">
    <source>
        <dbReference type="Proteomes" id="UP001138757"/>
    </source>
</evidence>
<comment type="caution">
    <text evidence="4">The sequence shown here is derived from an EMBL/GenBank/DDBJ whole genome shotgun (WGS) entry which is preliminary data.</text>
</comment>
<accession>A0A9X1ITE5</accession>
<dbReference type="AlphaFoldDB" id="A0A9X1ITE5"/>
<feature type="chain" id="PRO_5040922028" evidence="2">
    <location>
        <begin position="31"/>
        <end position="665"/>
    </location>
</feature>
<keyword evidence="5" id="KW-1185">Reference proteome</keyword>
<organism evidence="4 5">
    <name type="scientific">Sphingobium nicotianae</name>
    <dbReference type="NCBI Taxonomy" id="2782607"/>
    <lineage>
        <taxon>Bacteria</taxon>
        <taxon>Pseudomonadati</taxon>
        <taxon>Pseudomonadota</taxon>
        <taxon>Alphaproteobacteria</taxon>
        <taxon>Sphingomonadales</taxon>
        <taxon>Sphingomonadaceae</taxon>
        <taxon>Sphingobium</taxon>
    </lineage>
</organism>
<dbReference type="GO" id="GO:0004252">
    <property type="term" value="F:serine-type endopeptidase activity"/>
    <property type="evidence" value="ECO:0007669"/>
    <property type="project" value="TreeGrafter"/>
</dbReference>
<proteinExistence type="predicted"/>
<evidence type="ECO:0000259" key="3">
    <source>
        <dbReference type="Pfam" id="PF00326"/>
    </source>
</evidence>
<gene>
    <name evidence="4" type="ORF">KK488_19985</name>
</gene>
<dbReference type="GO" id="GO:0006508">
    <property type="term" value="P:proteolysis"/>
    <property type="evidence" value="ECO:0007669"/>
    <property type="project" value="InterPro"/>
</dbReference>
<sequence length="665" mass="72821">MTSRMGKGRRLGAAWLLIAASGAAVMAARAQEPQTAKPPTADAPAIAAKLLPVEAFAELPFMEGPQLSPDGNKIAAKVALNGKQFLVILSMVNGEQKIARITPGDNDLNWWRWVNDDWLVLGIGAEVAVDGGEKWYATRAIGASADGTKVNPLGWKVAAQKGDDLLWVAKDGSPRIVLAMQRSIYLNDAGFWPDVQEADVSTGKMREIVPSKASVGDWYADATGTVRMGLGYVDASRQSLLYYRPSDKDGFRLLQVANGRKDENLRAPALFLAEPGKALAYDDSSGFDELRALDMTKLTLGDPVFYVPGYDIGGIITDAAGTGLAGVRFTDTRERVHWIDPAMIDLQAQFDKAVGASRFARIVSWDRARDRFIVEVGGPDRPSAYYSYGTDDGTLRVLARTYEKIPVTGQAPVRSIRYKARDGLEIEAVLTLPKGREAKNLPLILMPHGGPFARDLEEWDWIAQFLANRGYAVIQPNYRGSSGYGNAFAAKGEGQWGLAMQDDLNDTVDHLVKEGIADARRVCIVGASYGGYAAMRGAQRDGGRYRCAISYAGVSNLGAMMRYDSHFLNAGSRRAWMKEQAPDFKAVSPINYAASFSTPILLMHGKMDRRVPVDQSRDMAEKLKAAGKPYRYVEQPLGDHFFSRQEDRLQFLQEMEAFLAANNPA</sequence>
<dbReference type="InterPro" id="IPR001375">
    <property type="entry name" value="Peptidase_S9_cat"/>
</dbReference>
<dbReference type="SUPFAM" id="SSF53474">
    <property type="entry name" value="alpha/beta-Hydrolases"/>
    <property type="match status" value="1"/>
</dbReference>
<dbReference type="EMBL" id="JAHGAW010000016">
    <property type="protein sequence ID" value="MBT2189237.1"/>
    <property type="molecule type" value="Genomic_DNA"/>
</dbReference>
<evidence type="ECO:0000313" key="4">
    <source>
        <dbReference type="EMBL" id="MBT2189237.1"/>
    </source>
</evidence>
<dbReference type="Gene3D" id="3.40.50.1820">
    <property type="entry name" value="alpha/beta hydrolase"/>
    <property type="match status" value="1"/>
</dbReference>
<protein>
    <submittedName>
        <fullName evidence="4">S9 family peptidase</fullName>
    </submittedName>
</protein>
<dbReference type="PANTHER" id="PTHR42776:SF27">
    <property type="entry name" value="DIPEPTIDYL PEPTIDASE FAMILY MEMBER 6"/>
    <property type="match status" value="1"/>
</dbReference>
<name>A0A9X1ITE5_9SPHN</name>